<organism evidence="1 2">
    <name type="scientific">Sphaerodactylus townsendi</name>
    <dbReference type="NCBI Taxonomy" id="933632"/>
    <lineage>
        <taxon>Eukaryota</taxon>
        <taxon>Metazoa</taxon>
        <taxon>Chordata</taxon>
        <taxon>Craniata</taxon>
        <taxon>Vertebrata</taxon>
        <taxon>Euteleostomi</taxon>
        <taxon>Lepidosauria</taxon>
        <taxon>Squamata</taxon>
        <taxon>Bifurcata</taxon>
        <taxon>Gekkota</taxon>
        <taxon>Sphaerodactylidae</taxon>
        <taxon>Sphaerodactylus</taxon>
    </lineage>
</organism>
<evidence type="ECO:0000313" key="2">
    <source>
        <dbReference type="Proteomes" id="UP000827872"/>
    </source>
</evidence>
<dbReference type="Proteomes" id="UP000827872">
    <property type="component" value="Linkage Group LG11"/>
</dbReference>
<evidence type="ECO:0000313" key="1">
    <source>
        <dbReference type="EMBL" id="KAH8011180.1"/>
    </source>
</evidence>
<comment type="caution">
    <text evidence="1">The sequence shown here is derived from an EMBL/GenBank/DDBJ whole genome shotgun (WGS) entry which is preliminary data.</text>
</comment>
<proteinExistence type="predicted"/>
<accession>A0ACB8FVJ0</accession>
<reference evidence="1" key="1">
    <citation type="submission" date="2021-08" db="EMBL/GenBank/DDBJ databases">
        <title>The first chromosome-level gecko genome reveals the dynamic sex chromosomes of Neotropical dwarf geckos (Sphaerodactylidae: Sphaerodactylus).</title>
        <authorList>
            <person name="Pinto B.J."/>
            <person name="Keating S.E."/>
            <person name="Gamble T."/>
        </authorList>
    </citation>
    <scope>NUCLEOTIDE SEQUENCE</scope>
    <source>
        <strain evidence="1">TG3544</strain>
    </source>
</reference>
<keyword evidence="2" id="KW-1185">Reference proteome</keyword>
<dbReference type="EMBL" id="CM037624">
    <property type="protein sequence ID" value="KAH8011180.1"/>
    <property type="molecule type" value="Genomic_DNA"/>
</dbReference>
<protein>
    <submittedName>
        <fullName evidence="1">Uncharacterized protein</fullName>
    </submittedName>
</protein>
<name>A0ACB8FVJ0_9SAUR</name>
<gene>
    <name evidence="1" type="ORF">K3G42_019432</name>
</gene>
<sequence length="148" mass="16393">MSGVIKSPGFPEKYPNGLECTYIIFAPKMSEIILEFESFELEPDSSPPGGMVCRYDRLEIWDGFAEASISPSQATSDKVDDATSVEEFNTGVVFPGFLIASDSTLGVVLVLNSDARFMCIAEVWRKKTNQPKYLKYIFKGISVKVFAP</sequence>